<keyword evidence="3 6" id="KW-1133">Transmembrane helix</keyword>
<feature type="transmembrane region" description="Helical" evidence="6">
    <location>
        <begin position="480"/>
        <end position="501"/>
    </location>
</feature>
<feature type="transmembrane region" description="Helical" evidence="6">
    <location>
        <begin position="243"/>
        <end position="264"/>
    </location>
</feature>
<keyword evidence="9" id="KW-1185">Reference proteome</keyword>
<feature type="transmembrane region" description="Helical" evidence="6">
    <location>
        <begin position="413"/>
        <end position="431"/>
    </location>
</feature>
<dbReference type="Pfam" id="PF07690">
    <property type="entry name" value="MFS_1"/>
    <property type="match status" value="1"/>
</dbReference>
<feature type="transmembrane region" description="Helical" evidence="6">
    <location>
        <begin position="183"/>
        <end position="202"/>
    </location>
</feature>
<feature type="region of interest" description="Disordered" evidence="5">
    <location>
        <begin position="519"/>
        <end position="556"/>
    </location>
</feature>
<evidence type="ECO:0000256" key="3">
    <source>
        <dbReference type="ARBA" id="ARBA00022989"/>
    </source>
</evidence>
<dbReference type="PROSITE" id="PS50850">
    <property type="entry name" value="MFS"/>
    <property type="match status" value="1"/>
</dbReference>
<dbReference type="Proteomes" id="UP001551658">
    <property type="component" value="Unassembled WGS sequence"/>
</dbReference>
<evidence type="ECO:0000256" key="5">
    <source>
        <dbReference type="SAM" id="MobiDB-lite"/>
    </source>
</evidence>
<feature type="transmembrane region" description="Helical" evidence="6">
    <location>
        <begin position="87"/>
        <end position="106"/>
    </location>
</feature>
<dbReference type="InterPro" id="IPR005829">
    <property type="entry name" value="Sugar_transporter_CS"/>
</dbReference>
<evidence type="ECO:0000256" key="6">
    <source>
        <dbReference type="SAM" id="Phobius"/>
    </source>
</evidence>
<comment type="subcellular location">
    <subcellularLocation>
        <location evidence="1">Cell membrane</location>
        <topology evidence="1">Multi-pass membrane protein</topology>
    </subcellularLocation>
</comment>
<dbReference type="PANTHER" id="PTHR23508:SF10">
    <property type="entry name" value="CARBOXYLIC ACID TRANSPORTER PROTEIN HOMOLOG"/>
    <property type="match status" value="1"/>
</dbReference>
<evidence type="ECO:0000259" key="7">
    <source>
        <dbReference type="PROSITE" id="PS50850"/>
    </source>
</evidence>
<feature type="transmembrane region" description="Helical" evidence="6">
    <location>
        <begin position="452"/>
        <end position="474"/>
    </location>
</feature>
<evidence type="ECO:0000313" key="8">
    <source>
        <dbReference type="EMBL" id="MEV0362103.1"/>
    </source>
</evidence>
<feature type="transmembrane region" description="Helical" evidence="6">
    <location>
        <begin position="118"/>
        <end position="144"/>
    </location>
</feature>
<feature type="transmembrane region" description="Helical" evidence="6">
    <location>
        <begin position="390"/>
        <end position="407"/>
    </location>
</feature>
<name>A0ABV3F313_9NOCA</name>
<proteinExistence type="predicted"/>
<accession>A0ABV3F313</accession>
<keyword evidence="4 6" id="KW-0472">Membrane</keyword>
<keyword evidence="2 6" id="KW-0812">Transmembrane</keyword>
<evidence type="ECO:0000256" key="2">
    <source>
        <dbReference type="ARBA" id="ARBA00022692"/>
    </source>
</evidence>
<dbReference type="InterPro" id="IPR036259">
    <property type="entry name" value="MFS_trans_sf"/>
</dbReference>
<dbReference type="InterPro" id="IPR020846">
    <property type="entry name" value="MFS_dom"/>
</dbReference>
<sequence length="565" mass="57907">MNNPASAANLAMTSKRPSSELFTPNDPCLIRIETYSIGSPVVVICVSIRGEPHRRTERFVPSMDASPGVSNGVSTVTDSIGLTRRHWLYFVLITLVLLADGMEVTMVSHTFPSLAEEWGVTVGGGVTLVVTGGFVAMAVGALVAGRLADLFGRKRVLISATLLFSVATALGATSANFTAFTAWRFLACLGIGAVMPTGITLLADLVPARQRASLVAAGYAGVGLGTVVGAGLAGLLIPAGGWRALLVAGGVVPLVLVILLALVVPESPAYYATHGAIGKAKQVLARLAPGTDLSAVVIAGPSDHMNKQEAFAVILSRRFAATTILLWLFAFFSLGTQLLIAQYLPTLLQQPVPGLTTVQSSTIVGAYGFASVVGGLVLSAVLARVSRYRVIGFALALSSVVALAIGFAPNPVFGTLLLLLTIAGLILPTAFGPTRNILATAAYPTRVRGTGVGSAELCARAGSAAGGLVGGTLIGAGLGLAGLFLTVLLPIGLLLSVLAGLKFDARRIGADSTAGFREEDLSLTEPETRAGAARAGATASRQPLLGPPASPPEDRVVAEYKADLV</sequence>
<reference evidence="8 9" key="1">
    <citation type="submission" date="2024-06" db="EMBL/GenBank/DDBJ databases">
        <title>The Natural Products Discovery Center: Release of the First 8490 Sequenced Strains for Exploring Actinobacteria Biosynthetic Diversity.</title>
        <authorList>
            <person name="Kalkreuter E."/>
            <person name="Kautsar S.A."/>
            <person name="Yang D."/>
            <person name="Bader C.D."/>
            <person name="Teijaro C.N."/>
            <person name="Fluegel L."/>
            <person name="Davis C.M."/>
            <person name="Simpson J.R."/>
            <person name="Lauterbach L."/>
            <person name="Steele A.D."/>
            <person name="Gui C."/>
            <person name="Meng S."/>
            <person name="Li G."/>
            <person name="Viehrig K."/>
            <person name="Ye F."/>
            <person name="Su P."/>
            <person name="Kiefer A.F."/>
            <person name="Nichols A."/>
            <person name="Cepeda A.J."/>
            <person name="Yan W."/>
            <person name="Fan B."/>
            <person name="Jiang Y."/>
            <person name="Adhikari A."/>
            <person name="Zheng C.-J."/>
            <person name="Schuster L."/>
            <person name="Cowan T.M."/>
            <person name="Smanski M.J."/>
            <person name="Chevrette M.G."/>
            <person name="De Carvalho L.P.S."/>
            <person name="Shen B."/>
        </authorList>
    </citation>
    <scope>NUCLEOTIDE SEQUENCE [LARGE SCALE GENOMIC DNA]</scope>
    <source>
        <strain evidence="8 9">NPDC050671</strain>
    </source>
</reference>
<feature type="domain" description="Major facilitator superfamily (MFS) profile" evidence="7">
    <location>
        <begin position="89"/>
        <end position="504"/>
    </location>
</feature>
<feature type="transmembrane region" description="Helical" evidence="6">
    <location>
        <begin position="156"/>
        <end position="177"/>
    </location>
</feature>
<dbReference type="SUPFAM" id="SSF103473">
    <property type="entry name" value="MFS general substrate transporter"/>
    <property type="match status" value="1"/>
</dbReference>
<dbReference type="InterPro" id="IPR011701">
    <property type="entry name" value="MFS"/>
</dbReference>
<feature type="transmembrane region" description="Helical" evidence="6">
    <location>
        <begin position="214"/>
        <end position="237"/>
    </location>
</feature>
<comment type="caution">
    <text evidence="8">The sequence shown here is derived from an EMBL/GenBank/DDBJ whole genome shotgun (WGS) entry which is preliminary data.</text>
</comment>
<protein>
    <submittedName>
        <fullName evidence="8">MFS transporter</fullName>
    </submittedName>
</protein>
<dbReference type="Gene3D" id="1.20.1250.20">
    <property type="entry name" value="MFS general substrate transporter like domains"/>
    <property type="match status" value="1"/>
</dbReference>
<gene>
    <name evidence="8" type="ORF">AB0H72_05300</name>
</gene>
<feature type="transmembrane region" description="Helical" evidence="6">
    <location>
        <begin position="364"/>
        <end position="383"/>
    </location>
</feature>
<dbReference type="PANTHER" id="PTHR23508">
    <property type="entry name" value="CARBOXYLIC ACID TRANSPORTER PROTEIN HOMOLOG"/>
    <property type="match status" value="1"/>
</dbReference>
<dbReference type="RefSeq" id="WP_357974016.1">
    <property type="nucleotide sequence ID" value="NZ_JBFAIH010000002.1"/>
</dbReference>
<organism evidence="8 9">
    <name type="scientific">Nocardia fusca</name>
    <dbReference type="NCBI Taxonomy" id="941183"/>
    <lineage>
        <taxon>Bacteria</taxon>
        <taxon>Bacillati</taxon>
        <taxon>Actinomycetota</taxon>
        <taxon>Actinomycetes</taxon>
        <taxon>Mycobacteriales</taxon>
        <taxon>Nocardiaceae</taxon>
        <taxon>Nocardia</taxon>
    </lineage>
</organism>
<feature type="transmembrane region" description="Helical" evidence="6">
    <location>
        <begin position="324"/>
        <end position="344"/>
    </location>
</feature>
<evidence type="ECO:0000313" key="9">
    <source>
        <dbReference type="Proteomes" id="UP001551658"/>
    </source>
</evidence>
<feature type="compositionally biased region" description="Low complexity" evidence="5">
    <location>
        <begin position="529"/>
        <end position="539"/>
    </location>
</feature>
<evidence type="ECO:0000256" key="1">
    <source>
        <dbReference type="ARBA" id="ARBA00004651"/>
    </source>
</evidence>
<dbReference type="EMBL" id="JBFAIH010000002">
    <property type="protein sequence ID" value="MEV0362103.1"/>
    <property type="molecule type" value="Genomic_DNA"/>
</dbReference>
<dbReference type="PROSITE" id="PS00216">
    <property type="entry name" value="SUGAR_TRANSPORT_1"/>
    <property type="match status" value="1"/>
</dbReference>
<evidence type="ECO:0000256" key="4">
    <source>
        <dbReference type="ARBA" id="ARBA00023136"/>
    </source>
</evidence>